<evidence type="ECO:0000313" key="2">
    <source>
        <dbReference type="EMBL" id="BBU47918.1"/>
    </source>
</evidence>
<keyword evidence="3" id="KW-1185">Reference proteome</keyword>
<keyword evidence="1" id="KW-0812">Transmembrane</keyword>
<keyword evidence="1" id="KW-0472">Membrane</keyword>
<feature type="transmembrane region" description="Helical" evidence="1">
    <location>
        <begin position="151"/>
        <end position="173"/>
    </location>
</feature>
<feature type="transmembrane region" description="Helical" evidence="1">
    <location>
        <begin position="65"/>
        <end position="81"/>
    </location>
</feature>
<sequence length="394" mass="45998">MTTDILRVFSETNESSQSNFLEKIKTLLNYLGGSSPEIWLPIVIFLLLIISFIVGYFMGFKYIPFKIAALGFTIFICYFAYDYLVAELEKKDIYREYKDLIPLVITLFALLTYWFWKFIFFIFIGIIHLVRRKKRKLKNQKRSRRFKIFKGTIFGLTNTVLSIPGTFLFANVLSIKGQKDSYLQKGTNWSVELMTSKKGSSLTGLVTISINGIESVQRIGEITEYFKKPTSQRTPEDRQQVLNDLKNFGILINDSRIRPTILNLINKNGMLDSIKQEINESLKDKILTKIRSEKLLEYDAQRTPEAKKEYVNNYISKNIHRLFKEYVVNDDTKPQLELAQNIFKELKEDSNKDLLKTIYETVKEQTHGLEEVLSVEKLINVLTDQIKIYQFNDN</sequence>
<accession>A0A809SF45</accession>
<organism evidence="2 3">
    <name type="scientific">Mycoplasmopsis felis</name>
    <dbReference type="NCBI Taxonomy" id="33923"/>
    <lineage>
        <taxon>Bacteria</taxon>
        <taxon>Bacillati</taxon>
        <taxon>Mycoplasmatota</taxon>
        <taxon>Mycoplasmoidales</taxon>
        <taxon>Metamycoplasmataceae</taxon>
        <taxon>Mycoplasmopsis</taxon>
    </lineage>
</organism>
<reference evidence="2 3" key="1">
    <citation type="submission" date="2020-01" db="EMBL/GenBank/DDBJ databases">
        <title>Complete genome sequence of Mycoplasma felis strain Myco-2.</title>
        <authorList>
            <person name="Kinoshita Y."/>
            <person name="Niwa H."/>
            <person name="Uchida-Fujii E."/>
            <person name="Nukada T."/>
        </authorList>
    </citation>
    <scope>NUCLEOTIDE SEQUENCE [LARGE SCALE GENOMIC DNA]</scope>
    <source>
        <strain evidence="2 3">Myco-2</strain>
    </source>
</reference>
<dbReference type="AlphaFoldDB" id="A0A809SF45"/>
<name>A0A809SF45_9BACT</name>
<feature type="transmembrane region" description="Helical" evidence="1">
    <location>
        <begin position="38"/>
        <end position="58"/>
    </location>
</feature>
<dbReference type="KEGG" id="mfel:JPM2_6110"/>
<dbReference type="EMBL" id="AP022325">
    <property type="protein sequence ID" value="BBU47918.1"/>
    <property type="molecule type" value="Genomic_DNA"/>
</dbReference>
<gene>
    <name evidence="2" type="ORF">JPM2_6110</name>
</gene>
<evidence type="ECO:0000256" key="1">
    <source>
        <dbReference type="SAM" id="Phobius"/>
    </source>
</evidence>
<keyword evidence="1" id="KW-1133">Transmembrane helix</keyword>
<dbReference type="Proteomes" id="UP000464317">
    <property type="component" value="Chromosome"/>
</dbReference>
<feature type="transmembrane region" description="Helical" evidence="1">
    <location>
        <begin position="101"/>
        <end position="130"/>
    </location>
</feature>
<protein>
    <submittedName>
        <fullName evidence="2">Uncharacterized protein</fullName>
    </submittedName>
</protein>
<dbReference type="RefSeq" id="WP_161553324.1">
    <property type="nucleotide sequence ID" value="NZ_AP022325.1"/>
</dbReference>
<evidence type="ECO:0000313" key="3">
    <source>
        <dbReference type="Proteomes" id="UP000464317"/>
    </source>
</evidence>
<proteinExistence type="predicted"/>